<gene>
    <name evidence="2" type="ORF">NIES267_10470</name>
</gene>
<feature type="compositionally biased region" description="Basic and acidic residues" evidence="1">
    <location>
        <begin position="52"/>
        <end position="61"/>
    </location>
</feature>
<dbReference type="AlphaFoldDB" id="A0A1Z4LJZ7"/>
<feature type="region of interest" description="Disordered" evidence="1">
    <location>
        <begin position="28"/>
        <end position="66"/>
    </location>
</feature>
<reference evidence="2 3" key="1">
    <citation type="submission" date="2017-06" db="EMBL/GenBank/DDBJ databases">
        <title>Genome sequencing of cyanobaciteial culture collection at National Institute for Environmental Studies (NIES).</title>
        <authorList>
            <person name="Hirose Y."/>
            <person name="Shimura Y."/>
            <person name="Fujisawa T."/>
            <person name="Nakamura Y."/>
            <person name="Kawachi M."/>
        </authorList>
    </citation>
    <scope>NUCLEOTIDE SEQUENCE [LARGE SCALE GENOMIC DNA]</scope>
    <source>
        <strain evidence="2 3">NIES-267</strain>
    </source>
</reference>
<accession>A0A1Z4LJZ7</accession>
<evidence type="ECO:0000256" key="1">
    <source>
        <dbReference type="SAM" id="MobiDB-lite"/>
    </source>
</evidence>
<protein>
    <submittedName>
        <fullName evidence="2">Uncharacterized protein</fullName>
    </submittedName>
</protein>
<dbReference type="EMBL" id="AP018227">
    <property type="protein sequence ID" value="BAY81570.1"/>
    <property type="molecule type" value="Genomic_DNA"/>
</dbReference>
<organism evidence="2 3">
    <name type="scientific">Calothrix parasitica NIES-267</name>
    <dbReference type="NCBI Taxonomy" id="1973488"/>
    <lineage>
        <taxon>Bacteria</taxon>
        <taxon>Bacillati</taxon>
        <taxon>Cyanobacteriota</taxon>
        <taxon>Cyanophyceae</taxon>
        <taxon>Nostocales</taxon>
        <taxon>Calotrichaceae</taxon>
        <taxon>Calothrix</taxon>
    </lineage>
</organism>
<proteinExistence type="predicted"/>
<sequence>MPSYNNNIFWNKKTIFVMARQKQLQKKVSNPVVDKDSSEFLQTRPFAPINRSRTDSTEQETHPNSPLITTSKPNLGHSFRNLPIQRQVPSIKERTQKAEVSDRHAITHPFFDLGRWYKTLMTRRITGLYKTANGFLSHAQQIQQELYRLSPLIDKGQFHNKKLLATAKEYEQSIKNCIVDGATKVSFDIPKYTFKFSNNSSLTIERKNGKLLINGKEGKGKY</sequence>
<evidence type="ECO:0000313" key="2">
    <source>
        <dbReference type="EMBL" id="BAY81570.1"/>
    </source>
</evidence>
<dbReference type="OrthoDB" id="9005213at2"/>
<name>A0A1Z4LJZ7_9CYAN</name>
<dbReference type="Proteomes" id="UP000218418">
    <property type="component" value="Chromosome"/>
</dbReference>
<evidence type="ECO:0000313" key="3">
    <source>
        <dbReference type="Proteomes" id="UP000218418"/>
    </source>
</evidence>
<keyword evidence="3" id="KW-1185">Reference proteome</keyword>